<dbReference type="Pfam" id="PF00672">
    <property type="entry name" value="HAMP"/>
    <property type="match status" value="1"/>
</dbReference>
<dbReference type="PANTHER" id="PTHR44936:SF9">
    <property type="entry name" value="SENSOR PROTEIN CREC"/>
    <property type="match status" value="1"/>
</dbReference>
<evidence type="ECO:0000256" key="21">
    <source>
        <dbReference type="ARBA" id="ARBA00040454"/>
    </source>
</evidence>
<evidence type="ECO:0000256" key="12">
    <source>
        <dbReference type="ARBA" id="ARBA00022801"/>
    </source>
</evidence>
<dbReference type="Gene3D" id="1.10.8.500">
    <property type="entry name" value="HAMP domain in histidine kinase"/>
    <property type="match status" value="1"/>
</dbReference>
<dbReference type="InterPro" id="IPR036890">
    <property type="entry name" value="HATPase_C_sf"/>
</dbReference>
<evidence type="ECO:0000256" key="16">
    <source>
        <dbReference type="ARBA" id="ARBA00022989"/>
    </source>
</evidence>
<dbReference type="InterPro" id="IPR003660">
    <property type="entry name" value="HAMP_dom"/>
</dbReference>
<dbReference type="InterPro" id="IPR005467">
    <property type="entry name" value="His_kinase_dom"/>
</dbReference>
<name>A0A562VEL3_9ACTN</name>
<dbReference type="FunFam" id="1.10.287.130:FF:000001">
    <property type="entry name" value="Two-component sensor histidine kinase"/>
    <property type="match status" value="1"/>
</dbReference>
<keyword evidence="8" id="KW-0808">Transferase</keyword>
<dbReference type="EC" id="2.7.13.3" evidence="5"/>
<dbReference type="SUPFAM" id="SSF158472">
    <property type="entry name" value="HAMP domain-like"/>
    <property type="match status" value="1"/>
</dbReference>
<evidence type="ECO:0000256" key="15">
    <source>
        <dbReference type="ARBA" id="ARBA00022912"/>
    </source>
</evidence>
<dbReference type="PRINTS" id="PR00344">
    <property type="entry name" value="BCTRLSENSOR"/>
</dbReference>
<dbReference type="PROSITE" id="PS50885">
    <property type="entry name" value="HAMP"/>
    <property type="match status" value="1"/>
</dbReference>
<keyword evidence="18" id="KW-0346">Stress response</keyword>
<comment type="subcellular location">
    <subcellularLocation>
        <location evidence="4">Cell membrane</location>
        <topology evidence="4">Multi-pass membrane protein</topology>
    </subcellularLocation>
</comment>
<dbReference type="SMART" id="SM00388">
    <property type="entry name" value="HisKA"/>
    <property type="match status" value="1"/>
</dbReference>
<dbReference type="PROSITE" id="PS50109">
    <property type="entry name" value="HIS_KIN"/>
    <property type="match status" value="1"/>
</dbReference>
<dbReference type="InterPro" id="IPR036097">
    <property type="entry name" value="HisK_dim/P_sf"/>
</dbReference>
<comment type="catalytic activity">
    <reaction evidence="1">
        <text>ATP + protein L-histidine = ADP + protein N-phospho-L-histidine.</text>
        <dbReference type="EC" id="2.7.13.3"/>
    </reaction>
</comment>
<keyword evidence="26" id="KW-1185">Reference proteome</keyword>
<dbReference type="Pfam" id="PF02518">
    <property type="entry name" value="HATPase_c"/>
    <property type="match status" value="1"/>
</dbReference>
<evidence type="ECO:0000256" key="13">
    <source>
        <dbReference type="ARBA" id="ARBA00022840"/>
    </source>
</evidence>
<feature type="domain" description="Histidine kinase" evidence="23">
    <location>
        <begin position="129"/>
        <end position="335"/>
    </location>
</feature>
<dbReference type="InterPro" id="IPR050980">
    <property type="entry name" value="2C_sensor_his_kinase"/>
</dbReference>
<evidence type="ECO:0000256" key="11">
    <source>
        <dbReference type="ARBA" id="ARBA00022777"/>
    </source>
</evidence>
<dbReference type="GO" id="GO:0005886">
    <property type="term" value="C:plasma membrane"/>
    <property type="evidence" value="ECO:0007669"/>
    <property type="project" value="UniProtKB-SubCell"/>
</dbReference>
<dbReference type="GO" id="GO:0000155">
    <property type="term" value="F:phosphorelay sensor kinase activity"/>
    <property type="evidence" value="ECO:0007669"/>
    <property type="project" value="InterPro"/>
</dbReference>
<comment type="cofactor">
    <cofactor evidence="3">
        <name>Mg(2+)</name>
        <dbReference type="ChEBI" id="CHEBI:18420"/>
    </cofactor>
</comment>
<keyword evidence="15" id="KW-0904">Protein phosphatase</keyword>
<comment type="cofactor">
    <cofactor evidence="2">
        <name>Mn(2+)</name>
        <dbReference type="ChEBI" id="CHEBI:29035"/>
    </cofactor>
</comment>
<dbReference type="Proteomes" id="UP000321617">
    <property type="component" value="Unassembled WGS sequence"/>
</dbReference>
<evidence type="ECO:0000256" key="20">
    <source>
        <dbReference type="ARBA" id="ARBA00023211"/>
    </source>
</evidence>
<keyword evidence="16" id="KW-1133">Transmembrane helix</keyword>
<evidence type="ECO:0000256" key="8">
    <source>
        <dbReference type="ARBA" id="ARBA00022679"/>
    </source>
</evidence>
<dbReference type="SUPFAM" id="SSF55874">
    <property type="entry name" value="ATPase domain of HSP90 chaperone/DNA topoisomerase II/histidine kinase"/>
    <property type="match status" value="1"/>
</dbReference>
<keyword evidence="12" id="KW-0378">Hydrolase</keyword>
<keyword evidence="14" id="KW-0460">Magnesium</keyword>
<dbReference type="CDD" id="cd06225">
    <property type="entry name" value="HAMP"/>
    <property type="match status" value="1"/>
</dbReference>
<keyword evidence="13" id="KW-0067">ATP-binding</keyword>
<evidence type="ECO:0000256" key="22">
    <source>
        <dbReference type="ARBA" id="ARBA00041776"/>
    </source>
</evidence>
<evidence type="ECO:0000256" key="18">
    <source>
        <dbReference type="ARBA" id="ARBA00023016"/>
    </source>
</evidence>
<keyword evidence="20" id="KW-0464">Manganese</keyword>
<reference evidence="25 26" key="1">
    <citation type="journal article" date="2013" name="Stand. Genomic Sci.">
        <title>Genomic Encyclopedia of Type Strains, Phase I: The one thousand microbial genomes (KMG-I) project.</title>
        <authorList>
            <person name="Kyrpides N.C."/>
            <person name="Woyke T."/>
            <person name="Eisen J.A."/>
            <person name="Garrity G."/>
            <person name="Lilburn T.G."/>
            <person name="Beck B.J."/>
            <person name="Whitman W.B."/>
            <person name="Hugenholtz P."/>
            <person name="Klenk H.P."/>
        </authorList>
    </citation>
    <scope>NUCLEOTIDE SEQUENCE [LARGE SCALE GENOMIC DNA]</scope>
    <source>
        <strain evidence="25 26">DSM 45044</strain>
    </source>
</reference>
<keyword evidence="6" id="KW-1003">Cell membrane</keyword>
<feature type="domain" description="HAMP" evidence="24">
    <location>
        <begin position="69"/>
        <end position="121"/>
    </location>
</feature>
<evidence type="ECO:0000256" key="4">
    <source>
        <dbReference type="ARBA" id="ARBA00004651"/>
    </source>
</evidence>
<keyword evidence="17" id="KW-0902">Two-component regulatory system</keyword>
<evidence type="ECO:0000256" key="14">
    <source>
        <dbReference type="ARBA" id="ARBA00022842"/>
    </source>
</evidence>
<dbReference type="InterPro" id="IPR003594">
    <property type="entry name" value="HATPase_dom"/>
</dbReference>
<dbReference type="Gene3D" id="1.10.287.130">
    <property type="match status" value="1"/>
</dbReference>
<accession>A0A562VEL3</accession>
<dbReference type="GO" id="GO:0005524">
    <property type="term" value="F:ATP binding"/>
    <property type="evidence" value="ECO:0007669"/>
    <property type="project" value="UniProtKB-KW"/>
</dbReference>
<organism evidence="25 26">
    <name type="scientific">Stackebrandtia albiflava</name>
    <dbReference type="NCBI Taxonomy" id="406432"/>
    <lineage>
        <taxon>Bacteria</taxon>
        <taxon>Bacillati</taxon>
        <taxon>Actinomycetota</taxon>
        <taxon>Actinomycetes</taxon>
        <taxon>Glycomycetales</taxon>
        <taxon>Glycomycetaceae</taxon>
        <taxon>Stackebrandtia</taxon>
    </lineage>
</organism>
<dbReference type="PANTHER" id="PTHR44936">
    <property type="entry name" value="SENSOR PROTEIN CREC"/>
    <property type="match status" value="1"/>
</dbReference>
<dbReference type="SMART" id="SM00304">
    <property type="entry name" value="HAMP"/>
    <property type="match status" value="1"/>
</dbReference>
<keyword evidence="19" id="KW-0843">Virulence</keyword>
<protein>
    <recommendedName>
        <fullName evidence="21">Signal transduction histidine-protein kinase/phosphatase MprB</fullName>
        <ecNumber evidence="5">2.7.13.3</ecNumber>
    </recommendedName>
    <alternativeName>
        <fullName evidence="22">Mycobacterial persistence regulator B</fullName>
    </alternativeName>
</protein>
<evidence type="ECO:0000259" key="24">
    <source>
        <dbReference type="PROSITE" id="PS50885"/>
    </source>
</evidence>
<dbReference type="InterPro" id="IPR004358">
    <property type="entry name" value="Sig_transdc_His_kin-like_C"/>
</dbReference>
<evidence type="ECO:0000256" key="2">
    <source>
        <dbReference type="ARBA" id="ARBA00001936"/>
    </source>
</evidence>
<dbReference type="InterPro" id="IPR003661">
    <property type="entry name" value="HisK_dim/P_dom"/>
</dbReference>
<evidence type="ECO:0000256" key="10">
    <source>
        <dbReference type="ARBA" id="ARBA00022741"/>
    </source>
</evidence>
<evidence type="ECO:0000256" key="1">
    <source>
        <dbReference type="ARBA" id="ARBA00000085"/>
    </source>
</evidence>
<evidence type="ECO:0000256" key="9">
    <source>
        <dbReference type="ARBA" id="ARBA00022692"/>
    </source>
</evidence>
<keyword evidence="10" id="KW-0547">Nucleotide-binding</keyword>
<evidence type="ECO:0000256" key="7">
    <source>
        <dbReference type="ARBA" id="ARBA00022553"/>
    </source>
</evidence>
<evidence type="ECO:0000313" key="26">
    <source>
        <dbReference type="Proteomes" id="UP000321617"/>
    </source>
</evidence>
<keyword evidence="9" id="KW-0812">Transmembrane</keyword>
<dbReference type="SMART" id="SM00387">
    <property type="entry name" value="HATPase_c"/>
    <property type="match status" value="1"/>
</dbReference>
<dbReference type="CDD" id="cd00082">
    <property type="entry name" value="HisKA"/>
    <property type="match status" value="1"/>
</dbReference>
<evidence type="ECO:0000256" key="6">
    <source>
        <dbReference type="ARBA" id="ARBA00022475"/>
    </source>
</evidence>
<evidence type="ECO:0000313" key="25">
    <source>
        <dbReference type="EMBL" id="TWJ16257.1"/>
    </source>
</evidence>
<keyword evidence="7" id="KW-0597">Phosphoprotein</keyword>
<dbReference type="SUPFAM" id="SSF47384">
    <property type="entry name" value="Homodimeric domain of signal transducing histidine kinase"/>
    <property type="match status" value="1"/>
</dbReference>
<dbReference type="Gene3D" id="3.30.565.10">
    <property type="entry name" value="Histidine kinase-like ATPase, C-terminal domain"/>
    <property type="match status" value="1"/>
</dbReference>
<comment type="caution">
    <text evidence="25">The sequence shown here is derived from an EMBL/GenBank/DDBJ whole genome shotgun (WGS) entry which is preliminary data.</text>
</comment>
<evidence type="ECO:0000256" key="17">
    <source>
        <dbReference type="ARBA" id="ARBA00023012"/>
    </source>
</evidence>
<evidence type="ECO:0000256" key="19">
    <source>
        <dbReference type="ARBA" id="ARBA00023026"/>
    </source>
</evidence>
<keyword evidence="11 25" id="KW-0418">Kinase</keyword>
<evidence type="ECO:0000256" key="3">
    <source>
        <dbReference type="ARBA" id="ARBA00001946"/>
    </source>
</evidence>
<dbReference type="GO" id="GO:0004721">
    <property type="term" value="F:phosphoprotein phosphatase activity"/>
    <property type="evidence" value="ECO:0007669"/>
    <property type="project" value="UniProtKB-KW"/>
</dbReference>
<sequence length="341" mass="36080">MRRRLRALMDLLPRPFDPIPSLKVKVGLLLLCSGGAGLCVLWFGLGMMPPKTTATAAVAAVVTSQVLAHGMTSPLRQMTDAAKAMARGDYSRRVRATARDEVGQLADAFNLMAADLAAADRQRREVIANVAHELRTPVSALRATLENLADGVSDATPAALAEAAAQTERLGTLVNQLLDVSRLDTGATALRWERFAMRPLIEDCLAAVPESAGRVTVAVPEALTVHADRERLRQVVGNLVVNAVKHGGRGATVRVSAWRDGVTVTIRVADTGPGIPPGERLRVFERFTRGQRATGAGTGLGLAIAKSAVESHGGAIRIADTPVGCAVEVVLPQSEDIDVEF</sequence>
<dbReference type="CDD" id="cd00075">
    <property type="entry name" value="HATPase"/>
    <property type="match status" value="1"/>
</dbReference>
<dbReference type="EMBL" id="VLLL01000005">
    <property type="protein sequence ID" value="TWJ16257.1"/>
    <property type="molecule type" value="Genomic_DNA"/>
</dbReference>
<gene>
    <name evidence="25" type="ORF">LX16_1984</name>
</gene>
<proteinExistence type="predicted"/>
<evidence type="ECO:0000259" key="23">
    <source>
        <dbReference type="PROSITE" id="PS50109"/>
    </source>
</evidence>
<dbReference type="Pfam" id="PF00512">
    <property type="entry name" value="HisKA"/>
    <property type="match status" value="1"/>
</dbReference>
<keyword evidence="16" id="KW-0472">Membrane</keyword>
<evidence type="ECO:0000256" key="5">
    <source>
        <dbReference type="ARBA" id="ARBA00012438"/>
    </source>
</evidence>
<dbReference type="AlphaFoldDB" id="A0A562VEL3"/>